<dbReference type="CDD" id="cd02208">
    <property type="entry name" value="cupin_RmlC-like"/>
    <property type="match status" value="1"/>
</dbReference>
<dbReference type="InParanoid" id="A0A084QVZ1"/>
<dbReference type="Proteomes" id="UP000028524">
    <property type="component" value="Unassembled WGS sequence"/>
</dbReference>
<evidence type="ECO:0000313" key="1">
    <source>
        <dbReference type="EMBL" id="KFA68126.1"/>
    </source>
</evidence>
<evidence type="ECO:0000313" key="2">
    <source>
        <dbReference type="Proteomes" id="UP000028524"/>
    </source>
</evidence>
<dbReference type="HOGENOM" id="CLU_087698_0_0_1"/>
<dbReference type="InterPro" id="IPR014710">
    <property type="entry name" value="RmlC-like_jellyroll"/>
</dbReference>
<sequence length="261" mass="28878">MTIEPAVTPHLPTSVSAVIIALPVETMSVISRPLPNAVTYDLSMPGHVKITLPRGSAWSSGLHWHETHDEYLRVVQGSIRVRLGNDWRTVAASPGHQPEVKVARLAWHEWRRAEAGGDEVVVVECTEPADADKALFFWNLNGVILGAPGLLERHVAWVSWAPEWLRGWALNFWVTLSLFVIFAALDNFPVFVDVPTLLPHVLQCVPFHKVDQLLSHLTLNLASWLGWAMGIQPVNPKYTPADAYNAWRSDGSRAAKASKGA</sequence>
<dbReference type="OMA" id="HTEYLKV"/>
<dbReference type="InterPro" id="IPR011051">
    <property type="entry name" value="RmlC_Cupin_sf"/>
</dbReference>
<accession>A0A084QVZ1</accession>
<protein>
    <submittedName>
        <fullName evidence="1">Uncharacterized protein</fullName>
    </submittedName>
</protein>
<dbReference type="SUPFAM" id="SSF51182">
    <property type="entry name" value="RmlC-like cupins"/>
    <property type="match status" value="1"/>
</dbReference>
<organism evidence="1 2">
    <name type="scientific">Stachybotrys chlorohalonatus (strain IBT 40285)</name>
    <dbReference type="NCBI Taxonomy" id="1283841"/>
    <lineage>
        <taxon>Eukaryota</taxon>
        <taxon>Fungi</taxon>
        <taxon>Dikarya</taxon>
        <taxon>Ascomycota</taxon>
        <taxon>Pezizomycotina</taxon>
        <taxon>Sordariomycetes</taxon>
        <taxon>Hypocreomycetidae</taxon>
        <taxon>Hypocreales</taxon>
        <taxon>Stachybotryaceae</taxon>
        <taxon>Stachybotrys</taxon>
    </lineage>
</organism>
<dbReference type="Gene3D" id="2.60.120.10">
    <property type="entry name" value="Jelly Rolls"/>
    <property type="match status" value="1"/>
</dbReference>
<gene>
    <name evidence="1" type="ORF">S40285_02584</name>
</gene>
<dbReference type="AlphaFoldDB" id="A0A084QVZ1"/>
<proteinExistence type="predicted"/>
<reference evidence="1 2" key="1">
    <citation type="journal article" date="2014" name="BMC Genomics">
        <title>Comparative genome sequencing reveals chemotype-specific gene clusters in the toxigenic black mold Stachybotrys.</title>
        <authorList>
            <person name="Semeiks J."/>
            <person name="Borek D."/>
            <person name="Otwinowski Z."/>
            <person name="Grishin N.V."/>
        </authorList>
    </citation>
    <scope>NUCLEOTIDE SEQUENCE [LARGE SCALE GENOMIC DNA]</scope>
    <source>
        <strain evidence="1 2">IBT 40285</strain>
    </source>
</reference>
<keyword evidence="2" id="KW-1185">Reference proteome</keyword>
<dbReference type="EMBL" id="KL660000">
    <property type="protein sequence ID" value="KFA68126.1"/>
    <property type="molecule type" value="Genomic_DNA"/>
</dbReference>
<dbReference type="OrthoDB" id="504210at2759"/>
<name>A0A084QVZ1_STAC4</name>